<dbReference type="GO" id="GO:0005506">
    <property type="term" value="F:iron ion binding"/>
    <property type="evidence" value="ECO:0007669"/>
    <property type="project" value="InterPro"/>
</dbReference>
<evidence type="ECO:0000256" key="1">
    <source>
        <dbReference type="ARBA" id="ARBA00001971"/>
    </source>
</evidence>
<dbReference type="PRINTS" id="PR00463">
    <property type="entry name" value="EP450I"/>
</dbReference>
<sequence>MELLQILPLTFSPLLLTIAAIFLFSILVSKKKAHANKNGPNNGTTHHNLPPAPWKLPVLGHLHHFLTSAEPPHRRLRQLARAHGDVMQLDLGEISHVVVSSAEAAKEVMRTHDIKFAQRPFHPHQAKIMYGGINLIHSPYGEYWRQLRRIATLELLTAKRVDSLRRVREPEVLAMVSTIADAAQCTSATSAAHAGEAATVDLTRVLFGLSYSIISKATFGDVSEEQEEFIAIAEALVRHGGGFGLSFLFPSSGLVQRLFGVKEWLDKMHEGTDRLAESIIRQHREKRAVSRKAEDEEDLLDVLLNLQEDETTLGFNLSTEAIKAFLLSCMQDIFLAGSETPSSLTEWAMSEMIKNPEVLQKAQNEVRKVFGEKKRVDEAGIRDLPYLKMVIKETLRLHTPAPLVLPRECREECRVGGFDVPLKTTVVVNAWAIARDPRYWGDEAEKFCPERFSNTEVTFRGGDFEFLPFGAGRRMCPGMTFGLAAVELPLANLLYHFDWKLPHGVEPANLDMEEIFGITVRRKNHLELIPVLRNPVPTV</sequence>
<dbReference type="GO" id="GO:0004497">
    <property type="term" value="F:monooxygenase activity"/>
    <property type="evidence" value="ECO:0007669"/>
    <property type="project" value="UniProtKB-KW"/>
</dbReference>
<dbReference type="PRINTS" id="PR00385">
    <property type="entry name" value="P450"/>
</dbReference>
<evidence type="ECO:0000313" key="12">
    <source>
        <dbReference type="Proteomes" id="UP001154282"/>
    </source>
</evidence>
<protein>
    <recommendedName>
        <fullName evidence="13">Cytochrome P450</fullName>
    </recommendedName>
</protein>
<proteinExistence type="inferred from homology"/>
<keyword evidence="4 8" id="KW-0479">Metal-binding</keyword>
<evidence type="ECO:0000256" key="10">
    <source>
        <dbReference type="SAM" id="Phobius"/>
    </source>
</evidence>
<keyword evidence="3 8" id="KW-0349">Heme</keyword>
<reference evidence="11" key="1">
    <citation type="submission" date="2022-08" db="EMBL/GenBank/DDBJ databases">
        <authorList>
            <person name="Gutierrez-Valencia J."/>
        </authorList>
    </citation>
    <scope>NUCLEOTIDE SEQUENCE</scope>
</reference>
<evidence type="ECO:0000256" key="5">
    <source>
        <dbReference type="ARBA" id="ARBA00023002"/>
    </source>
</evidence>
<dbReference type="PANTHER" id="PTHR47955">
    <property type="entry name" value="CYTOCHROME P450 FAMILY 71 PROTEIN"/>
    <property type="match status" value="1"/>
</dbReference>
<comment type="cofactor">
    <cofactor evidence="1 8">
        <name>heme</name>
        <dbReference type="ChEBI" id="CHEBI:30413"/>
    </cofactor>
</comment>
<dbReference type="AlphaFoldDB" id="A0AAV0MWM8"/>
<dbReference type="GO" id="GO:0020037">
    <property type="term" value="F:heme binding"/>
    <property type="evidence" value="ECO:0007669"/>
    <property type="project" value="InterPro"/>
</dbReference>
<evidence type="ECO:0000256" key="3">
    <source>
        <dbReference type="ARBA" id="ARBA00022617"/>
    </source>
</evidence>
<gene>
    <name evidence="11" type="ORF">LITE_LOCUS30625</name>
</gene>
<keyword evidence="12" id="KW-1185">Reference proteome</keyword>
<name>A0AAV0MWM8_9ROSI</name>
<evidence type="ECO:0000313" key="11">
    <source>
        <dbReference type="EMBL" id="CAI0450743.1"/>
    </source>
</evidence>
<dbReference type="PROSITE" id="PS00086">
    <property type="entry name" value="CYTOCHROME_P450"/>
    <property type="match status" value="1"/>
</dbReference>
<organism evidence="11 12">
    <name type="scientific">Linum tenue</name>
    <dbReference type="NCBI Taxonomy" id="586396"/>
    <lineage>
        <taxon>Eukaryota</taxon>
        <taxon>Viridiplantae</taxon>
        <taxon>Streptophyta</taxon>
        <taxon>Embryophyta</taxon>
        <taxon>Tracheophyta</taxon>
        <taxon>Spermatophyta</taxon>
        <taxon>Magnoliopsida</taxon>
        <taxon>eudicotyledons</taxon>
        <taxon>Gunneridae</taxon>
        <taxon>Pentapetalae</taxon>
        <taxon>rosids</taxon>
        <taxon>fabids</taxon>
        <taxon>Malpighiales</taxon>
        <taxon>Linaceae</taxon>
        <taxon>Linum</taxon>
    </lineage>
</organism>
<keyword evidence="5 9" id="KW-0560">Oxidoreductase</keyword>
<keyword evidence="7 9" id="KW-0503">Monooxygenase</keyword>
<accession>A0AAV0MWM8</accession>
<evidence type="ECO:0000256" key="9">
    <source>
        <dbReference type="RuleBase" id="RU000461"/>
    </source>
</evidence>
<keyword evidence="10" id="KW-1133">Transmembrane helix</keyword>
<dbReference type="Proteomes" id="UP001154282">
    <property type="component" value="Unassembled WGS sequence"/>
</dbReference>
<dbReference type="FunFam" id="1.10.630.10:FF:000043">
    <property type="entry name" value="Cytochrome P450 99A2"/>
    <property type="match status" value="1"/>
</dbReference>
<evidence type="ECO:0008006" key="13">
    <source>
        <dbReference type="Google" id="ProtNLM"/>
    </source>
</evidence>
<dbReference type="Pfam" id="PF00067">
    <property type="entry name" value="p450"/>
    <property type="match status" value="1"/>
</dbReference>
<dbReference type="GO" id="GO:0016705">
    <property type="term" value="F:oxidoreductase activity, acting on paired donors, with incorporation or reduction of molecular oxygen"/>
    <property type="evidence" value="ECO:0007669"/>
    <property type="project" value="InterPro"/>
</dbReference>
<feature type="transmembrane region" description="Helical" evidence="10">
    <location>
        <begin position="6"/>
        <end position="28"/>
    </location>
</feature>
<dbReference type="SUPFAM" id="SSF48264">
    <property type="entry name" value="Cytochrome P450"/>
    <property type="match status" value="1"/>
</dbReference>
<dbReference type="EMBL" id="CAMGYJ010000007">
    <property type="protein sequence ID" value="CAI0450743.1"/>
    <property type="molecule type" value="Genomic_DNA"/>
</dbReference>
<dbReference type="Gene3D" id="1.10.630.10">
    <property type="entry name" value="Cytochrome P450"/>
    <property type="match status" value="1"/>
</dbReference>
<dbReference type="InterPro" id="IPR036396">
    <property type="entry name" value="Cyt_P450_sf"/>
</dbReference>
<keyword evidence="10" id="KW-0812">Transmembrane</keyword>
<keyword evidence="6 8" id="KW-0408">Iron</keyword>
<dbReference type="PANTHER" id="PTHR47955:SF8">
    <property type="entry name" value="CYTOCHROME P450 71D11-LIKE"/>
    <property type="match status" value="1"/>
</dbReference>
<dbReference type="InterPro" id="IPR001128">
    <property type="entry name" value="Cyt_P450"/>
</dbReference>
<evidence type="ECO:0000256" key="2">
    <source>
        <dbReference type="ARBA" id="ARBA00010617"/>
    </source>
</evidence>
<evidence type="ECO:0000256" key="8">
    <source>
        <dbReference type="PIRSR" id="PIRSR602401-1"/>
    </source>
</evidence>
<feature type="binding site" description="axial binding residue" evidence="8">
    <location>
        <position position="476"/>
    </location>
    <ligand>
        <name>heme</name>
        <dbReference type="ChEBI" id="CHEBI:30413"/>
    </ligand>
    <ligandPart>
        <name>Fe</name>
        <dbReference type="ChEBI" id="CHEBI:18248"/>
    </ligandPart>
</feature>
<dbReference type="InterPro" id="IPR002401">
    <property type="entry name" value="Cyt_P450_E_grp-I"/>
</dbReference>
<dbReference type="InterPro" id="IPR017972">
    <property type="entry name" value="Cyt_P450_CS"/>
</dbReference>
<comment type="caution">
    <text evidence="11">The sequence shown here is derived from an EMBL/GenBank/DDBJ whole genome shotgun (WGS) entry which is preliminary data.</text>
</comment>
<evidence type="ECO:0000256" key="7">
    <source>
        <dbReference type="ARBA" id="ARBA00023033"/>
    </source>
</evidence>
<comment type="similarity">
    <text evidence="2 9">Belongs to the cytochrome P450 family.</text>
</comment>
<evidence type="ECO:0000256" key="4">
    <source>
        <dbReference type="ARBA" id="ARBA00022723"/>
    </source>
</evidence>
<evidence type="ECO:0000256" key="6">
    <source>
        <dbReference type="ARBA" id="ARBA00023004"/>
    </source>
</evidence>
<dbReference type="CDD" id="cd11072">
    <property type="entry name" value="CYP71-like"/>
    <property type="match status" value="1"/>
</dbReference>
<keyword evidence="10" id="KW-0472">Membrane</keyword>